<dbReference type="Pfam" id="PF08240">
    <property type="entry name" value="ADH_N"/>
    <property type="match status" value="1"/>
</dbReference>
<dbReference type="InterPro" id="IPR036291">
    <property type="entry name" value="NAD(P)-bd_dom_sf"/>
</dbReference>
<dbReference type="SUPFAM" id="SSF50129">
    <property type="entry name" value="GroES-like"/>
    <property type="match status" value="1"/>
</dbReference>
<evidence type="ECO:0000256" key="6">
    <source>
        <dbReference type="SAM" id="MobiDB-lite"/>
    </source>
</evidence>
<dbReference type="RefSeq" id="WP_238681024.1">
    <property type="nucleotide sequence ID" value="NZ_JAKKFD010000044.1"/>
</dbReference>
<feature type="compositionally biased region" description="Basic residues" evidence="6">
    <location>
        <begin position="8"/>
        <end position="25"/>
    </location>
</feature>
<dbReference type="CDD" id="cd08287">
    <property type="entry name" value="FDH_like_ADH3"/>
    <property type="match status" value="1"/>
</dbReference>
<dbReference type="Pfam" id="PF00107">
    <property type="entry name" value="ADH_zinc_N"/>
    <property type="match status" value="1"/>
</dbReference>
<dbReference type="Gene3D" id="3.90.180.10">
    <property type="entry name" value="Medium-chain alcohol dehydrogenases, catalytic domain"/>
    <property type="match status" value="1"/>
</dbReference>
<feature type="region of interest" description="Disordered" evidence="6">
    <location>
        <begin position="1"/>
        <end position="31"/>
    </location>
</feature>
<dbReference type="InterPro" id="IPR020843">
    <property type="entry name" value="ER"/>
</dbReference>
<dbReference type="InterPro" id="IPR011032">
    <property type="entry name" value="GroES-like_sf"/>
</dbReference>
<proteinExistence type="inferred from homology"/>
<reference evidence="8 9" key="1">
    <citation type="submission" date="2022-01" db="EMBL/GenBank/DDBJ databases">
        <authorList>
            <person name="Riesco R."/>
            <person name="Trujillo M.E."/>
        </authorList>
    </citation>
    <scope>NUCLEOTIDE SEQUENCE [LARGE SCALE GENOMIC DNA]</scope>
    <source>
        <strain evidence="8 9">NIE79</strain>
    </source>
</reference>
<dbReference type="EMBL" id="JAKKFD010000044">
    <property type="protein sequence ID" value="MCG5446090.1"/>
    <property type="molecule type" value="Genomic_DNA"/>
</dbReference>
<evidence type="ECO:0000256" key="3">
    <source>
        <dbReference type="ARBA" id="ARBA00022833"/>
    </source>
</evidence>
<name>A0ABS9N806_9ACTN</name>
<keyword evidence="3 5" id="KW-0862">Zinc</keyword>
<dbReference type="InterPro" id="IPR013149">
    <property type="entry name" value="ADH-like_C"/>
</dbReference>
<comment type="similarity">
    <text evidence="5">Belongs to the zinc-containing alcohol dehydrogenase family.</text>
</comment>
<evidence type="ECO:0000256" key="4">
    <source>
        <dbReference type="ARBA" id="ARBA00023002"/>
    </source>
</evidence>
<evidence type="ECO:0000256" key="2">
    <source>
        <dbReference type="ARBA" id="ARBA00022723"/>
    </source>
</evidence>
<dbReference type="Proteomes" id="UP001201629">
    <property type="component" value="Unassembled WGS sequence"/>
</dbReference>
<keyword evidence="9" id="KW-1185">Reference proteome</keyword>
<evidence type="ECO:0000256" key="5">
    <source>
        <dbReference type="RuleBase" id="RU361277"/>
    </source>
</evidence>
<dbReference type="InterPro" id="IPR002328">
    <property type="entry name" value="ADH_Zn_CS"/>
</dbReference>
<organism evidence="8 9">
    <name type="scientific">Micromonospora trifolii</name>
    <dbReference type="NCBI Taxonomy" id="2911208"/>
    <lineage>
        <taxon>Bacteria</taxon>
        <taxon>Bacillati</taxon>
        <taxon>Actinomycetota</taxon>
        <taxon>Actinomycetes</taxon>
        <taxon>Micromonosporales</taxon>
        <taxon>Micromonosporaceae</taxon>
        <taxon>Micromonospora</taxon>
    </lineage>
</organism>
<comment type="cofactor">
    <cofactor evidence="1 5">
        <name>Zn(2+)</name>
        <dbReference type="ChEBI" id="CHEBI:29105"/>
    </cofactor>
</comment>
<dbReference type="Gene3D" id="3.40.50.720">
    <property type="entry name" value="NAD(P)-binding Rossmann-like Domain"/>
    <property type="match status" value="1"/>
</dbReference>
<feature type="domain" description="Enoyl reductase (ER)" evidence="7">
    <location>
        <begin position="84"/>
        <end position="418"/>
    </location>
</feature>
<keyword evidence="2 5" id="KW-0479">Metal-binding</keyword>
<accession>A0ABS9N806</accession>
<dbReference type="SUPFAM" id="SSF51735">
    <property type="entry name" value="NAD(P)-binding Rossmann-fold domains"/>
    <property type="match status" value="1"/>
</dbReference>
<dbReference type="PANTHER" id="PTHR42813:SF2">
    <property type="entry name" value="DEHYDROGENASE, ZINC-CONTAINING, PUTATIVE (AFU_ORTHOLOGUE AFUA_2G02810)-RELATED"/>
    <property type="match status" value="1"/>
</dbReference>
<sequence>MSRSTRCGGRRPARRRHLRRRRRRSGQLPDRCTPSLTATAILVIPTAAASLALRPARRSQRARSGQAISISTRKGLTVRATLYGGPGDITVGERPDPRLEKPTDAVVRVTLGCVCGSDLWYYRGVNPHALGPIGHEFVGVVEQVGADVSTVRPGDLVVAPFTFCDGTCANCRAGWTGNCLSGGSFGNHGVDGGQGEYVKVPYADATLVKVPAGDYSDAVMKSLVALSDVMCTGHHAAVSAGVKPGDTVAVVGDGAVGLCAVIAAKRLGAERIVSLSRNPVRQALAREFGATDIVAERGDDATKLVMDMTGGLGVDAALECVGTGQSMATAFGIARVGSIVGAVGVPHDSTVPLQTVIFRNVGLRGGVAPARRYIPELLDDVLRGRINPGLVFDYETGLDDVKDAYDAMIDRRATKSLVRIGA</sequence>
<keyword evidence="4" id="KW-0560">Oxidoreductase</keyword>
<evidence type="ECO:0000259" key="7">
    <source>
        <dbReference type="SMART" id="SM00829"/>
    </source>
</evidence>
<evidence type="ECO:0000256" key="1">
    <source>
        <dbReference type="ARBA" id="ARBA00001947"/>
    </source>
</evidence>
<evidence type="ECO:0000313" key="8">
    <source>
        <dbReference type="EMBL" id="MCG5446090.1"/>
    </source>
</evidence>
<gene>
    <name evidence="8" type="ORF">NIE79_004655</name>
</gene>
<dbReference type="PANTHER" id="PTHR42813">
    <property type="entry name" value="ZINC-TYPE ALCOHOL DEHYDROGENASE-LIKE"/>
    <property type="match status" value="1"/>
</dbReference>
<dbReference type="PROSITE" id="PS00059">
    <property type="entry name" value="ADH_ZINC"/>
    <property type="match status" value="1"/>
</dbReference>
<protein>
    <submittedName>
        <fullName evidence="8">Zinc-dependent alcohol dehydrogenase family protein</fullName>
    </submittedName>
</protein>
<dbReference type="SMART" id="SM00829">
    <property type="entry name" value="PKS_ER"/>
    <property type="match status" value="1"/>
</dbReference>
<evidence type="ECO:0000313" key="9">
    <source>
        <dbReference type="Proteomes" id="UP001201629"/>
    </source>
</evidence>
<dbReference type="InterPro" id="IPR013154">
    <property type="entry name" value="ADH-like_N"/>
</dbReference>
<comment type="caution">
    <text evidence="8">The sequence shown here is derived from an EMBL/GenBank/DDBJ whole genome shotgun (WGS) entry which is preliminary data.</text>
</comment>